<dbReference type="FunFam" id="1.10.730.10:FF:000026">
    <property type="entry name" value="Methionine--tRNA ligase"/>
    <property type="match status" value="1"/>
</dbReference>
<dbReference type="PANTHER" id="PTHR43326">
    <property type="entry name" value="METHIONYL-TRNA SYNTHETASE"/>
    <property type="match status" value="1"/>
</dbReference>
<dbReference type="EC" id="6.1.1.10" evidence="7"/>
<evidence type="ECO:0000313" key="10">
    <source>
        <dbReference type="EMBL" id="MBS1257853.1"/>
    </source>
</evidence>
<evidence type="ECO:0000259" key="8">
    <source>
        <dbReference type="Pfam" id="PF08264"/>
    </source>
</evidence>
<dbReference type="GO" id="GO:0005737">
    <property type="term" value="C:cytoplasm"/>
    <property type="evidence" value="ECO:0007669"/>
    <property type="project" value="UniProtKB-SubCell"/>
</dbReference>
<evidence type="ECO:0000256" key="1">
    <source>
        <dbReference type="ARBA" id="ARBA00003314"/>
    </source>
</evidence>
<evidence type="ECO:0000313" key="11">
    <source>
        <dbReference type="Proteomes" id="UP000722750"/>
    </source>
</evidence>
<dbReference type="Pfam" id="PF08264">
    <property type="entry name" value="Anticodon_1"/>
    <property type="match status" value="1"/>
</dbReference>
<dbReference type="InterPro" id="IPR015413">
    <property type="entry name" value="Methionyl/Leucyl_tRNA_Synth"/>
</dbReference>
<comment type="similarity">
    <text evidence="7">Belongs to the class-I aminoacyl-tRNA synthetase family. MetG type 2A subfamily.</text>
</comment>
<protein>
    <recommendedName>
        <fullName evidence="7">Methionine--tRNA ligase</fullName>
        <ecNumber evidence="7">6.1.1.10</ecNumber>
    </recommendedName>
    <alternativeName>
        <fullName evidence="7">Methionyl-tRNA synthetase</fullName>
        <shortName evidence="7">MetRS</shortName>
    </alternativeName>
</protein>
<name>A0A941W1V0_9BACT</name>
<feature type="binding site" evidence="7">
    <location>
        <position position="150"/>
    </location>
    <ligand>
        <name>Zn(2+)</name>
        <dbReference type="ChEBI" id="CHEBI:29105"/>
    </ligand>
</feature>
<evidence type="ECO:0000256" key="5">
    <source>
        <dbReference type="ARBA" id="ARBA00022917"/>
    </source>
</evidence>
<proteinExistence type="inferred from homology"/>
<dbReference type="PANTHER" id="PTHR43326:SF1">
    <property type="entry name" value="METHIONINE--TRNA LIGASE, MITOCHONDRIAL"/>
    <property type="match status" value="1"/>
</dbReference>
<dbReference type="NCBIfam" id="NF008900">
    <property type="entry name" value="PRK12267.1"/>
    <property type="match status" value="1"/>
</dbReference>
<feature type="binding site" evidence="7">
    <location>
        <position position="133"/>
    </location>
    <ligand>
        <name>Zn(2+)</name>
        <dbReference type="ChEBI" id="CHEBI:29105"/>
    </ligand>
</feature>
<feature type="short sequence motif" description="'HIGH' region" evidence="7">
    <location>
        <begin position="15"/>
        <end position="25"/>
    </location>
</feature>
<dbReference type="InterPro" id="IPR014758">
    <property type="entry name" value="Met-tRNA_synth"/>
</dbReference>
<dbReference type="InterPro" id="IPR023457">
    <property type="entry name" value="Met-tRNA_synth_2"/>
</dbReference>
<feature type="domain" description="Methionyl/Leucyl tRNA synthetase" evidence="9">
    <location>
        <begin position="8"/>
        <end position="362"/>
    </location>
</feature>
<evidence type="ECO:0000256" key="6">
    <source>
        <dbReference type="ARBA" id="ARBA00023146"/>
    </source>
</evidence>
<accession>A0A941W1V0</accession>
<comment type="catalytic activity">
    <reaction evidence="7">
        <text>tRNA(Met) + L-methionine + ATP = L-methionyl-tRNA(Met) + AMP + diphosphate</text>
        <dbReference type="Rhea" id="RHEA:13481"/>
        <dbReference type="Rhea" id="RHEA-COMP:9667"/>
        <dbReference type="Rhea" id="RHEA-COMP:9698"/>
        <dbReference type="ChEBI" id="CHEBI:30616"/>
        <dbReference type="ChEBI" id="CHEBI:33019"/>
        <dbReference type="ChEBI" id="CHEBI:57844"/>
        <dbReference type="ChEBI" id="CHEBI:78442"/>
        <dbReference type="ChEBI" id="CHEBI:78530"/>
        <dbReference type="ChEBI" id="CHEBI:456215"/>
        <dbReference type="EC" id="6.1.1.10"/>
    </reaction>
</comment>
<comment type="subunit">
    <text evidence="7">Monomer.</text>
</comment>
<feature type="binding site" evidence="7">
    <location>
        <position position="130"/>
    </location>
    <ligand>
        <name>Zn(2+)</name>
        <dbReference type="ChEBI" id="CHEBI:29105"/>
    </ligand>
</feature>
<dbReference type="GO" id="GO:0006431">
    <property type="term" value="P:methionyl-tRNA aminoacylation"/>
    <property type="evidence" value="ECO:0007669"/>
    <property type="project" value="UniProtKB-UniRule"/>
</dbReference>
<keyword evidence="5 7" id="KW-0648">Protein biosynthesis</keyword>
<dbReference type="InterPro" id="IPR009080">
    <property type="entry name" value="tRNAsynth_Ia_anticodon-bd"/>
</dbReference>
<gene>
    <name evidence="7" type="primary">metG</name>
    <name evidence="10" type="ORF">MAG551_00906</name>
</gene>
<comment type="cofactor">
    <cofactor evidence="7">
        <name>Zn(2+)</name>
        <dbReference type="ChEBI" id="CHEBI:29105"/>
    </cofactor>
    <text evidence="7">Binds 1 zinc ion per subunit.</text>
</comment>
<dbReference type="HAMAP" id="MF_01228">
    <property type="entry name" value="Met_tRNA_synth_type2"/>
    <property type="match status" value="1"/>
</dbReference>
<evidence type="ECO:0000256" key="7">
    <source>
        <dbReference type="HAMAP-Rule" id="MF_01228"/>
    </source>
</evidence>
<dbReference type="GO" id="GO:0005524">
    <property type="term" value="F:ATP binding"/>
    <property type="evidence" value="ECO:0007669"/>
    <property type="project" value="UniProtKB-UniRule"/>
</dbReference>
<feature type="binding site" evidence="7">
    <location>
        <position position="297"/>
    </location>
    <ligand>
        <name>ATP</name>
        <dbReference type="ChEBI" id="CHEBI:30616"/>
    </ligand>
</feature>
<feature type="binding site" evidence="7">
    <location>
        <position position="147"/>
    </location>
    <ligand>
        <name>Zn(2+)</name>
        <dbReference type="ChEBI" id="CHEBI:29105"/>
    </ligand>
</feature>
<feature type="short sequence motif" description="'KMSKS' region" evidence="7">
    <location>
        <begin position="298"/>
        <end position="302"/>
    </location>
</feature>
<comment type="function">
    <text evidence="1 7">Is required not only for elongation of protein synthesis but also for the initiation of all mRNA translation through initiator tRNA(fMet) aminoacylation.</text>
</comment>
<keyword evidence="3 7" id="KW-0547">Nucleotide-binding</keyword>
<feature type="domain" description="Methionyl/Valyl/Leucyl/Isoleucyl-tRNA synthetase anticodon-binding" evidence="8">
    <location>
        <begin position="390"/>
        <end position="475"/>
    </location>
</feature>
<keyword evidence="4 7" id="KW-0067">ATP-binding</keyword>
<dbReference type="NCBIfam" id="TIGR00398">
    <property type="entry name" value="metG"/>
    <property type="match status" value="1"/>
</dbReference>
<dbReference type="InterPro" id="IPR033911">
    <property type="entry name" value="MetRS_core"/>
</dbReference>
<evidence type="ECO:0000256" key="4">
    <source>
        <dbReference type="ARBA" id="ARBA00022840"/>
    </source>
</evidence>
<dbReference type="CDD" id="cd07957">
    <property type="entry name" value="Anticodon_Ia_Met"/>
    <property type="match status" value="1"/>
</dbReference>
<dbReference type="SUPFAM" id="SSF52374">
    <property type="entry name" value="Nucleotidylyl transferase"/>
    <property type="match status" value="1"/>
</dbReference>
<evidence type="ECO:0000256" key="2">
    <source>
        <dbReference type="ARBA" id="ARBA00022598"/>
    </source>
</evidence>
<dbReference type="FunFam" id="2.170.220.10:FF:000002">
    <property type="entry name" value="Methionine--tRNA ligase"/>
    <property type="match status" value="1"/>
</dbReference>
<dbReference type="Pfam" id="PF09334">
    <property type="entry name" value="tRNA-synt_1g"/>
    <property type="match status" value="1"/>
</dbReference>
<dbReference type="SUPFAM" id="SSF47323">
    <property type="entry name" value="Anticodon-binding domain of a subclass of class I aminoacyl-tRNA synthetases"/>
    <property type="match status" value="1"/>
</dbReference>
<dbReference type="InterPro" id="IPR041872">
    <property type="entry name" value="Anticodon_Met"/>
</dbReference>
<keyword evidence="6 7" id="KW-0030">Aminoacyl-tRNA synthetase</keyword>
<keyword evidence="7" id="KW-0862">Zinc</keyword>
<keyword evidence="7" id="KW-0479">Metal-binding</keyword>
<dbReference type="CDD" id="cd00814">
    <property type="entry name" value="MetRS_core"/>
    <property type="match status" value="1"/>
</dbReference>
<keyword evidence="2 7" id="KW-0436">Ligase</keyword>
<evidence type="ECO:0000256" key="3">
    <source>
        <dbReference type="ARBA" id="ARBA00022741"/>
    </source>
</evidence>
<organism evidence="10 11">
    <name type="scientific">Candidatus Scalindua arabica</name>
    <dbReference type="NCBI Taxonomy" id="1127984"/>
    <lineage>
        <taxon>Bacteria</taxon>
        <taxon>Pseudomonadati</taxon>
        <taxon>Planctomycetota</taxon>
        <taxon>Candidatus Brocadiia</taxon>
        <taxon>Candidatus Brocadiales</taxon>
        <taxon>Candidatus Scalinduaceae</taxon>
        <taxon>Candidatus Scalindua</taxon>
    </lineage>
</organism>
<comment type="caution">
    <text evidence="10">The sequence shown here is derived from an EMBL/GenBank/DDBJ whole genome shotgun (WGS) entry which is preliminary data.</text>
</comment>
<comment type="subcellular location">
    <subcellularLocation>
        <location evidence="7">Cytoplasm</location>
    </subcellularLocation>
</comment>
<dbReference type="Proteomes" id="UP000722750">
    <property type="component" value="Unassembled WGS sequence"/>
</dbReference>
<dbReference type="Gene3D" id="1.10.730.10">
    <property type="entry name" value="Isoleucyl-tRNA Synthetase, Domain 1"/>
    <property type="match status" value="1"/>
</dbReference>
<reference evidence="10" key="1">
    <citation type="journal article" date="2021" name="ISME J.">
        <title>Fine-scale metabolic discontinuity in a stratified prokaryote microbiome of a Red Sea deep halocline.</title>
        <authorList>
            <person name="Michoud G."/>
            <person name="Ngugi D.K."/>
            <person name="Barozzi A."/>
            <person name="Merlino G."/>
            <person name="Calleja M.L."/>
            <person name="Delgado-Huertas A."/>
            <person name="Moran X.A.G."/>
            <person name="Daffonchio D."/>
        </authorList>
    </citation>
    <scope>NUCLEOTIDE SEQUENCE</scope>
    <source>
        <strain evidence="10">SuakinDeep_MAG55_1</strain>
    </source>
</reference>
<dbReference type="InterPro" id="IPR014729">
    <property type="entry name" value="Rossmann-like_a/b/a_fold"/>
</dbReference>
<sequence>MTVNKKSFYVTTPIYYVNDVPHIGHSYTTIAADTLARYKRMRGCDVFFLTGTDEHGQKIEKSAQANNESPIELADRMVKKFKDLWKILDISNDDFIRTTEDRHVKQIENVFERMFEKGDIYLGEYEGWYCIPCESFWTSSQLSSDNCPECGRSVEKIKEENYFFKLSKYQDPLLDYFEKYPDFIKPESRRNELYRRIVGGIDDISVSRAAVEWGIHVPMNRKHTIYVWVDALFNYITALGYDDDSEKLKRYWPANVHIIGKEILWFHGVVWPAMLMSLGIEAPCQVYAHGWWTLEGKKISKSLGNAIDPVKITDTYGIDTYRYFLLREVPFGLDGNFSYEAMVNRINCDLGNDLGNLLHRTLTMVEKYCDGVVPEAESLSTEGKELVVGAEKLNEEVELAMSDLQFSKSLEVIWNYIGLVNKYVEISKPWVLAKESSMRNKLNEVLYNLVESIRIISLFILPIMPNIAAEIQKQLGLSSDDKSIDNKITWGGTRPGIKVCKGEPVFPRVEYSSAAN</sequence>
<dbReference type="GO" id="GO:0046872">
    <property type="term" value="F:metal ion binding"/>
    <property type="evidence" value="ECO:0007669"/>
    <property type="project" value="UniProtKB-KW"/>
</dbReference>
<dbReference type="AlphaFoldDB" id="A0A941W1V0"/>
<dbReference type="Gene3D" id="2.170.220.10">
    <property type="match status" value="1"/>
</dbReference>
<evidence type="ECO:0000259" key="9">
    <source>
        <dbReference type="Pfam" id="PF09334"/>
    </source>
</evidence>
<dbReference type="PRINTS" id="PR01041">
    <property type="entry name" value="TRNASYNTHMET"/>
</dbReference>
<keyword evidence="7" id="KW-0963">Cytoplasm</keyword>
<dbReference type="InterPro" id="IPR013155">
    <property type="entry name" value="M/V/L/I-tRNA-synth_anticd-bd"/>
</dbReference>
<dbReference type="Gene3D" id="3.40.50.620">
    <property type="entry name" value="HUPs"/>
    <property type="match status" value="1"/>
</dbReference>
<dbReference type="GO" id="GO:0004825">
    <property type="term" value="F:methionine-tRNA ligase activity"/>
    <property type="evidence" value="ECO:0007669"/>
    <property type="project" value="UniProtKB-UniRule"/>
</dbReference>
<dbReference type="EMBL" id="JAANXD010000040">
    <property type="protein sequence ID" value="MBS1257853.1"/>
    <property type="molecule type" value="Genomic_DNA"/>
</dbReference>